<dbReference type="RefSeq" id="YP_007237948.1">
    <property type="nucleotide sequence ID" value="NC_019930.1"/>
</dbReference>
<dbReference type="Proteomes" id="UP000002653">
    <property type="component" value="Segment"/>
</dbReference>
<organism evidence="1 2">
    <name type="scientific">Tetrasphaera phage TJE1</name>
    <dbReference type="NCBI Taxonomy" id="981335"/>
    <lineage>
        <taxon>Viruses</taxon>
        <taxon>Duplodnaviria</taxon>
        <taxon>Heunggongvirae</taxon>
        <taxon>Uroviricota</taxon>
        <taxon>Caudoviricetes</taxon>
        <taxon>Tijeunavirus</taxon>
        <taxon>Tijeunavirus TJE1</taxon>
    </lineage>
</organism>
<sequence length="522" mass="56785">MWEVFFASLALTTDENSFKKGLGILNSFANLGKTGVAGVVGLGAAFVALGASTANSMTKLDATAKQLGMNAMVLDNWQNAVRLAGGDADSFTASLMTMNEAFRNLKIGEVKEDFIKATGMSGADFSKLQSMNNDQRLRTIWSALEKVQDPGKQQALIQKIFGQGGVELFTRLQLQRRPEPEAFSMAADLNTVFQNLKNTKEGKTLQFSDADIARLRGIDRSQAIGEVWSRVSSIQDQKTREDVLEKILGTKGAQQFAALQKPGRRLADVYTQAAAMNPNTQQDYDVAVAGNQAQNDISVSFANIVKKLGIEIEEALLPELQKFAKWLKDNKQGFSDFAQGIGNVTTVLVGLINGLGGVIGNITGWFGEAEKKQKYLEHRKMKGLDMTNSQLSLLYGAGNENEYYKKFAAGELTIDQINKIDASQTRFNLFKAGKVQLAYALPDSVISAIAQKAASMAQGLYPGLKLSERDPQVASLQNIVLKEAVQKAEILLKIDGSKPLTKAQNDQIIQALQTAGILSVRK</sequence>
<proteinExistence type="predicted"/>
<keyword evidence="2" id="KW-1185">Reference proteome</keyword>
<reference evidence="1 2" key="1">
    <citation type="journal article" date="2012" name="Virus Genes">
        <title>Isolation and complete genome sequence of a bacteriophage lysing Tetrasphaera jenkinsii, a filamentous bacteria responsible for bulking in activated sludge.</title>
        <authorList>
            <person name="Petrovski S."/>
            <person name="Tillett D."/>
            <person name="Seviour R.J."/>
        </authorList>
    </citation>
    <scope>NUCLEOTIDE SEQUENCE [LARGE SCALE GENOMIC DNA]</scope>
</reference>
<name>G4W968_9CAUD</name>
<dbReference type="EMBL" id="HQ225832">
    <property type="protein sequence ID" value="ADX42556.1"/>
    <property type="molecule type" value="Genomic_DNA"/>
</dbReference>
<dbReference type="GeneID" id="14297461"/>
<evidence type="ECO:0000313" key="2">
    <source>
        <dbReference type="Proteomes" id="UP000002653"/>
    </source>
</evidence>
<evidence type="ECO:0000313" key="1">
    <source>
        <dbReference type="EMBL" id="ADX42556.1"/>
    </source>
</evidence>
<protein>
    <submittedName>
        <fullName evidence="1">Putative phage tail protein</fullName>
    </submittedName>
</protein>
<accession>G4W968</accession>
<dbReference type="KEGG" id="vg:14297461"/>